<dbReference type="EMBL" id="JAMQON010000001">
    <property type="protein sequence ID" value="MDS0258524.1"/>
    <property type="molecule type" value="Genomic_DNA"/>
</dbReference>
<evidence type="ECO:0000313" key="3">
    <source>
        <dbReference type="Proteomes" id="UP001259659"/>
    </source>
</evidence>
<dbReference type="RefSeq" id="WP_310918088.1">
    <property type="nucleotide sequence ID" value="NZ_JAMQON010000001.1"/>
</dbReference>
<evidence type="ECO:0000256" key="1">
    <source>
        <dbReference type="SAM" id="MobiDB-lite"/>
    </source>
</evidence>
<feature type="compositionally biased region" description="Basic and acidic residues" evidence="1">
    <location>
        <begin position="12"/>
        <end position="22"/>
    </location>
</feature>
<proteinExistence type="predicted"/>
<protein>
    <submittedName>
        <fullName evidence="2">Uncharacterized protein</fullName>
    </submittedName>
</protein>
<dbReference type="Proteomes" id="UP001259659">
    <property type="component" value="Unassembled WGS sequence"/>
</dbReference>
<gene>
    <name evidence="2" type="ORF">NDI56_03750</name>
</gene>
<comment type="caution">
    <text evidence="2">The sequence shown here is derived from an EMBL/GenBank/DDBJ whole genome shotgun (WGS) entry which is preliminary data.</text>
</comment>
<reference evidence="2 3" key="1">
    <citation type="submission" date="2022-06" db="EMBL/GenBank/DDBJ databases">
        <title>Haloarcula sp. a new haloarchaeum isolate from saline soil.</title>
        <authorList>
            <person name="Strakova D."/>
            <person name="Galisteo C."/>
            <person name="Sanchez-Porro C."/>
            <person name="Ventosa A."/>
        </authorList>
    </citation>
    <scope>NUCLEOTIDE SEQUENCE [LARGE SCALE GENOMIC DNA]</scope>
    <source>
        <strain evidence="2 3">S1CR25-12</strain>
    </source>
</reference>
<organism evidence="2 3">
    <name type="scientific">Haloarcula saliterrae</name>
    <dbReference type="NCBI Taxonomy" id="2950534"/>
    <lineage>
        <taxon>Archaea</taxon>
        <taxon>Methanobacteriati</taxon>
        <taxon>Methanobacteriota</taxon>
        <taxon>Stenosarchaea group</taxon>
        <taxon>Halobacteria</taxon>
        <taxon>Halobacteriales</taxon>
        <taxon>Haloarculaceae</taxon>
        <taxon>Haloarcula</taxon>
    </lineage>
</organism>
<keyword evidence="3" id="KW-1185">Reference proteome</keyword>
<feature type="region of interest" description="Disordered" evidence="1">
    <location>
        <begin position="1"/>
        <end position="22"/>
    </location>
</feature>
<sequence length="82" mass="8788">MSSDVPTPSDGDPEKSSQEHLQDIFLEVTGTEVCVETQEQNTEPGRDIAGEESSTAEYVSTMVRDDGLSETLAEPSGEGQPE</sequence>
<name>A0ABU2F8E6_9EURY</name>
<evidence type="ECO:0000313" key="2">
    <source>
        <dbReference type="EMBL" id="MDS0258524.1"/>
    </source>
</evidence>
<accession>A0ABU2F8E6</accession>